<keyword evidence="2" id="KW-1133">Transmembrane helix</keyword>
<evidence type="ECO:0000256" key="1">
    <source>
        <dbReference type="SAM" id="Coils"/>
    </source>
</evidence>
<reference evidence="4 5" key="1">
    <citation type="submission" date="2018-08" db="EMBL/GenBank/DDBJ databases">
        <title>A genome reference for cultivated species of the human gut microbiota.</title>
        <authorList>
            <person name="Zou Y."/>
            <person name="Xue W."/>
            <person name="Luo G."/>
        </authorList>
    </citation>
    <scope>NUCLEOTIDE SEQUENCE [LARGE SCALE GENOMIC DNA]</scope>
    <source>
        <strain evidence="4 5">AM22-9LB</strain>
    </source>
</reference>
<protein>
    <submittedName>
        <fullName evidence="4">Zinc-ribbon domain-containing protein</fullName>
    </submittedName>
</protein>
<dbReference type="Proteomes" id="UP000284220">
    <property type="component" value="Unassembled WGS sequence"/>
</dbReference>
<dbReference type="AlphaFoldDB" id="A0A414SFH3"/>
<feature type="transmembrane region" description="Helical" evidence="2">
    <location>
        <begin position="85"/>
        <end position="105"/>
    </location>
</feature>
<keyword evidence="2" id="KW-0812">Transmembrane</keyword>
<evidence type="ECO:0000259" key="3">
    <source>
        <dbReference type="Pfam" id="PF13248"/>
    </source>
</evidence>
<organism evidence="4 5">
    <name type="scientific">Blautia obeum</name>
    <dbReference type="NCBI Taxonomy" id="40520"/>
    <lineage>
        <taxon>Bacteria</taxon>
        <taxon>Bacillati</taxon>
        <taxon>Bacillota</taxon>
        <taxon>Clostridia</taxon>
        <taxon>Lachnospirales</taxon>
        <taxon>Lachnospiraceae</taxon>
        <taxon>Blautia</taxon>
    </lineage>
</organism>
<accession>A0A414SFH3</accession>
<feature type="transmembrane region" description="Helical" evidence="2">
    <location>
        <begin position="111"/>
        <end position="135"/>
    </location>
</feature>
<dbReference type="Pfam" id="PF13248">
    <property type="entry name" value="Zn_ribbon_3"/>
    <property type="match status" value="1"/>
</dbReference>
<name>A0A414SFH3_9FIRM</name>
<keyword evidence="2" id="KW-0472">Membrane</keyword>
<comment type="caution">
    <text evidence="4">The sequence shown here is derived from an EMBL/GenBank/DDBJ whole genome shotgun (WGS) entry which is preliminary data.</text>
</comment>
<evidence type="ECO:0000313" key="4">
    <source>
        <dbReference type="EMBL" id="RHG17938.1"/>
    </source>
</evidence>
<proteinExistence type="predicted"/>
<keyword evidence="1" id="KW-0175">Coiled coil</keyword>
<evidence type="ECO:0000313" key="5">
    <source>
        <dbReference type="Proteomes" id="UP000284220"/>
    </source>
</evidence>
<feature type="domain" description="Putative zinc-ribbon" evidence="3">
    <location>
        <begin position="3"/>
        <end position="26"/>
    </location>
</feature>
<dbReference type="RefSeq" id="WP_118197744.1">
    <property type="nucleotide sequence ID" value="NZ_QRHZ01000003.1"/>
</dbReference>
<dbReference type="InterPro" id="IPR059113">
    <property type="entry name" value="Znf_ribbon"/>
</dbReference>
<feature type="coiled-coil region" evidence="1">
    <location>
        <begin position="28"/>
        <end position="67"/>
    </location>
</feature>
<feature type="coiled-coil region" evidence="1">
    <location>
        <begin position="136"/>
        <end position="175"/>
    </location>
</feature>
<gene>
    <name evidence="4" type="ORF">DW272_07935</name>
</gene>
<dbReference type="EMBL" id="QRHZ01000003">
    <property type="protein sequence ID" value="RHG17938.1"/>
    <property type="molecule type" value="Genomic_DNA"/>
</dbReference>
<evidence type="ECO:0000256" key="2">
    <source>
        <dbReference type="SAM" id="Phobius"/>
    </source>
</evidence>
<sequence>MALVKCPECGRENVSDTAEACPNCGYAIKNHYQRVREEEAKQARLKAENEKRILEERQKKATEEQRQRDAVTKLEMQIKGNTRTIPVLAILTLLFAVLTVLSWNYSENGDLGVAILFCGFATFFCGIAWIVTIYAKNQAREDLTLVKQSVDSYEKKVEERKVRAAELAKKQQELQDAQHPKCPNCGSKNTKRITVTNRAVSTATLGVASSTLGKQYKCNRCKHMW</sequence>